<evidence type="ECO:0000256" key="10">
    <source>
        <dbReference type="ARBA" id="ARBA00023326"/>
    </source>
</evidence>
<dbReference type="Pfam" id="PF03856">
    <property type="entry name" value="SUN"/>
    <property type="match status" value="1"/>
</dbReference>
<evidence type="ECO:0000256" key="2">
    <source>
        <dbReference type="ARBA" id="ARBA00010579"/>
    </source>
</evidence>
<feature type="compositionally biased region" description="Basic and acidic residues" evidence="11">
    <location>
        <begin position="107"/>
        <end position="116"/>
    </location>
</feature>
<evidence type="ECO:0000256" key="7">
    <source>
        <dbReference type="ARBA" id="ARBA00023277"/>
    </source>
</evidence>
<protein>
    <submittedName>
        <fullName evidence="13">Glycoside hydrolase family 132 protein</fullName>
    </submittedName>
</protein>
<dbReference type="PROSITE" id="PS51257">
    <property type="entry name" value="PROKAR_LIPOPROTEIN"/>
    <property type="match status" value="1"/>
</dbReference>
<keyword evidence="5 12" id="KW-0732">Signal</keyword>
<proteinExistence type="inferred from homology"/>
<dbReference type="EMBL" id="ML994650">
    <property type="protein sequence ID" value="KAF2181962.1"/>
    <property type="molecule type" value="Genomic_DNA"/>
</dbReference>
<evidence type="ECO:0000256" key="6">
    <source>
        <dbReference type="ARBA" id="ARBA00022801"/>
    </source>
</evidence>
<keyword evidence="3" id="KW-0134">Cell wall</keyword>
<feature type="signal peptide" evidence="12">
    <location>
        <begin position="1"/>
        <end position="19"/>
    </location>
</feature>
<dbReference type="Proteomes" id="UP000800200">
    <property type="component" value="Unassembled WGS sequence"/>
</dbReference>
<dbReference type="AlphaFoldDB" id="A0A6A6DU98"/>
<keyword evidence="10" id="KW-0624">Polysaccharide degradation</keyword>
<feature type="chain" id="PRO_5025642938" evidence="12">
    <location>
        <begin position="20"/>
        <end position="481"/>
    </location>
</feature>
<evidence type="ECO:0000256" key="11">
    <source>
        <dbReference type="SAM" id="MobiDB-lite"/>
    </source>
</evidence>
<evidence type="ECO:0000256" key="5">
    <source>
        <dbReference type="ARBA" id="ARBA00022729"/>
    </source>
</evidence>
<dbReference type="InterPro" id="IPR005556">
    <property type="entry name" value="SUN"/>
</dbReference>
<comment type="similarity">
    <text evidence="2">Belongs to the SUN family.</text>
</comment>
<dbReference type="PANTHER" id="PTHR31316:SF0">
    <property type="entry name" value="SECRETED BETA-GLUCOSIDASE SIM1-RELATED"/>
    <property type="match status" value="1"/>
</dbReference>
<name>A0A6A6DU98_9PEZI</name>
<gene>
    <name evidence="13" type="ORF">K469DRAFT_250498</name>
</gene>
<reference evidence="13" key="1">
    <citation type="journal article" date="2020" name="Stud. Mycol.">
        <title>101 Dothideomycetes genomes: a test case for predicting lifestyles and emergence of pathogens.</title>
        <authorList>
            <person name="Haridas S."/>
            <person name="Albert R."/>
            <person name="Binder M."/>
            <person name="Bloem J."/>
            <person name="Labutti K."/>
            <person name="Salamov A."/>
            <person name="Andreopoulos B."/>
            <person name="Baker S."/>
            <person name="Barry K."/>
            <person name="Bills G."/>
            <person name="Bluhm B."/>
            <person name="Cannon C."/>
            <person name="Castanera R."/>
            <person name="Culley D."/>
            <person name="Daum C."/>
            <person name="Ezra D."/>
            <person name="Gonzalez J."/>
            <person name="Henrissat B."/>
            <person name="Kuo A."/>
            <person name="Liang C."/>
            <person name="Lipzen A."/>
            <person name="Lutzoni F."/>
            <person name="Magnuson J."/>
            <person name="Mondo S."/>
            <person name="Nolan M."/>
            <person name="Ohm R."/>
            <person name="Pangilinan J."/>
            <person name="Park H.-J."/>
            <person name="Ramirez L."/>
            <person name="Alfaro M."/>
            <person name="Sun H."/>
            <person name="Tritt A."/>
            <person name="Yoshinaga Y."/>
            <person name="Zwiers L.-H."/>
            <person name="Turgeon B."/>
            <person name="Goodwin S."/>
            <person name="Spatafora J."/>
            <person name="Crous P."/>
            <person name="Grigoriev I."/>
        </authorList>
    </citation>
    <scope>NUCLEOTIDE SEQUENCE</scope>
    <source>
        <strain evidence="13">CBS 207.26</strain>
    </source>
</reference>
<sequence length="481" mass="51249">MKLIVVSVAAAILACLAEGQLHAHGTRHHGRAVAKREPDPVSVPIYVPGPIETVIVYELNGMHISEDEVRKGIANGTLIWAEDGNLSTAPAEIAPPTPAPEAAPKPTLERVPEHAPEPSPAQPPVIEQPSPVAVAPSSAPKLEPSQAAPSSKPEPSKAPPPQQPKHDGECEDCDKQFPDGELNCDQFPTDYGATPNTYLGLGGWIGVQDPGFVGAASAVDRFDKVVTARPGSCEDGSCCKPGAYCSYSCPPGYLKTSWAKGFGVGSKVTVGGLYCNDFNKLEMADGSIAKTLCVQGTDEVTVRVENRLSESVSICRTDYPGTEGETIATTTGPGETLPLACLDRNKYFQARKDITANSGVEPTSGQYYVNKKGVAEKDACVWGDRSKPQGNWAPLNLGASYNPDEGKVYISLFQNFPTTMEKLDFAVEIVSDDIDGGMKLKYFPDRNQYCSGADYSNCNRIKGHTIAANRGAIVTVLLTDH</sequence>
<keyword evidence="6 13" id="KW-0378">Hydrolase</keyword>
<dbReference type="GO" id="GO:0016798">
    <property type="term" value="F:hydrolase activity, acting on glycosyl bonds"/>
    <property type="evidence" value="ECO:0007669"/>
    <property type="project" value="UniProtKB-KW"/>
</dbReference>
<comment type="subcellular location">
    <subcellularLocation>
        <location evidence="1">Secreted</location>
        <location evidence="1">Cell wall</location>
    </subcellularLocation>
</comment>
<evidence type="ECO:0000256" key="12">
    <source>
        <dbReference type="SAM" id="SignalP"/>
    </source>
</evidence>
<dbReference type="GO" id="GO:0009986">
    <property type="term" value="C:cell surface"/>
    <property type="evidence" value="ECO:0007669"/>
    <property type="project" value="TreeGrafter"/>
</dbReference>
<feature type="region of interest" description="Disordered" evidence="11">
    <location>
        <begin position="89"/>
        <end position="174"/>
    </location>
</feature>
<dbReference type="OrthoDB" id="5339822at2759"/>
<evidence type="ECO:0000256" key="4">
    <source>
        <dbReference type="ARBA" id="ARBA00022525"/>
    </source>
</evidence>
<keyword evidence="4" id="KW-0964">Secreted</keyword>
<accession>A0A6A6DU98</accession>
<keyword evidence="14" id="KW-1185">Reference proteome</keyword>
<dbReference type="PANTHER" id="PTHR31316">
    <property type="entry name" value="BETA-GLUCOSIDASE-LIKE PROTEIN NCA3, MITOCHONDRIAL-RELATED"/>
    <property type="match status" value="1"/>
</dbReference>
<dbReference type="GO" id="GO:0031505">
    <property type="term" value="P:fungal-type cell wall organization"/>
    <property type="evidence" value="ECO:0007669"/>
    <property type="project" value="TreeGrafter"/>
</dbReference>
<evidence type="ECO:0000256" key="8">
    <source>
        <dbReference type="ARBA" id="ARBA00023295"/>
    </source>
</evidence>
<evidence type="ECO:0000256" key="1">
    <source>
        <dbReference type="ARBA" id="ARBA00004191"/>
    </source>
</evidence>
<dbReference type="GO" id="GO:0000272">
    <property type="term" value="P:polysaccharide catabolic process"/>
    <property type="evidence" value="ECO:0007669"/>
    <property type="project" value="UniProtKB-KW"/>
</dbReference>
<evidence type="ECO:0000313" key="13">
    <source>
        <dbReference type="EMBL" id="KAF2181962.1"/>
    </source>
</evidence>
<keyword evidence="9" id="KW-0961">Cell wall biogenesis/degradation</keyword>
<keyword evidence="7" id="KW-0119">Carbohydrate metabolism</keyword>
<feature type="compositionally biased region" description="Basic and acidic residues" evidence="11">
    <location>
        <begin position="164"/>
        <end position="174"/>
    </location>
</feature>
<evidence type="ECO:0000313" key="14">
    <source>
        <dbReference type="Proteomes" id="UP000800200"/>
    </source>
</evidence>
<evidence type="ECO:0000256" key="3">
    <source>
        <dbReference type="ARBA" id="ARBA00022512"/>
    </source>
</evidence>
<organism evidence="13 14">
    <name type="scientific">Zopfia rhizophila CBS 207.26</name>
    <dbReference type="NCBI Taxonomy" id="1314779"/>
    <lineage>
        <taxon>Eukaryota</taxon>
        <taxon>Fungi</taxon>
        <taxon>Dikarya</taxon>
        <taxon>Ascomycota</taxon>
        <taxon>Pezizomycotina</taxon>
        <taxon>Dothideomycetes</taxon>
        <taxon>Dothideomycetes incertae sedis</taxon>
        <taxon>Zopfiaceae</taxon>
        <taxon>Zopfia</taxon>
    </lineage>
</organism>
<dbReference type="InterPro" id="IPR051526">
    <property type="entry name" value="Beta-Glucosidase_SUN"/>
</dbReference>
<evidence type="ECO:0000256" key="9">
    <source>
        <dbReference type="ARBA" id="ARBA00023316"/>
    </source>
</evidence>
<keyword evidence="8" id="KW-0326">Glycosidase</keyword>
<feature type="compositionally biased region" description="Pro residues" evidence="11">
    <location>
        <begin position="93"/>
        <end position="103"/>
    </location>
</feature>
<feature type="compositionally biased region" description="Low complexity" evidence="11">
    <location>
        <begin position="129"/>
        <end position="153"/>
    </location>
</feature>
<dbReference type="GO" id="GO:0009277">
    <property type="term" value="C:fungal-type cell wall"/>
    <property type="evidence" value="ECO:0007669"/>
    <property type="project" value="TreeGrafter"/>
</dbReference>